<dbReference type="PANTHER" id="PTHR46319">
    <property type="entry name" value="ZINC FINGER FYVE DOMAIN-CONTAINING PROTEIN"/>
    <property type="match status" value="1"/>
</dbReference>
<sequence length="293" mass="32380">MLLENDRIVISIPNDQFCTMQKIIESSNEHVLAFAASFCKIADLHLVCMQSQENATGCTFVVFNVSSKTGGANFRTSIVEDGIMVQMKQEVLTNVKEKLMKHENIEIKDEATSYLVGCIPSSGASIEIRWENVRKSDLKIYSSVDGRWLGDSIRFRLSGRNVEVSSKTLLIRLVSLYILPQDEDESSPSCDPTLNDPPDDLYVLIKKISTSLAAALVNKADGYFVKNNQAKNVGVRFAYGFDTVEYSAGIDGCEIPEALLSITDDCLIPILSDSVRTTELPDASVARNRFCAN</sequence>
<accession>A0A915K4G2</accession>
<reference evidence="3" key="1">
    <citation type="submission" date="2022-11" db="UniProtKB">
        <authorList>
            <consortium name="WormBaseParasite"/>
        </authorList>
    </citation>
    <scope>IDENTIFICATION</scope>
</reference>
<evidence type="ECO:0000313" key="3">
    <source>
        <dbReference type="WBParaSite" id="nRc.2.0.1.t33596-RA"/>
    </source>
</evidence>
<protein>
    <submittedName>
        <fullName evidence="3">Smad anchor for receptor activation-like C-terminal domain-containing protein</fullName>
    </submittedName>
</protein>
<evidence type="ECO:0000259" key="1">
    <source>
        <dbReference type="SMART" id="SM01421"/>
    </source>
</evidence>
<dbReference type="PANTHER" id="PTHR46319:SF3">
    <property type="entry name" value="ZINC FINGER FYVE DOMAIN-CONTAINING PROTEIN"/>
    <property type="match status" value="1"/>
</dbReference>
<dbReference type="SMART" id="SM01421">
    <property type="entry name" value="DUF3480"/>
    <property type="match status" value="1"/>
</dbReference>
<dbReference type="Gene3D" id="3.30.1360.220">
    <property type="entry name" value="Domain of unknown function (DUF3480), N-terminal subdomain"/>
    <property type="match status" value="1"/>
</dbReference>
<proteinExistence type="predicted"/>
<name>A0A915K4G2_ROMCU</name>
<dbReference type="Pfam" id="PF11979">
    <property type="entry name" value="SARA_C"/>
    <property type="match status" value="1"/>
</dbReference>
<dbReference type="AlphaFoldDB" id="A0A915K4G2"/>
<organism evidence="2 3">
    <name type="scientific">Romanomermis culicivorax</name>
    <name type="common">Nematode worm</name>
    <dbReference type="NCBI Taxonomy" id="13658"/>
    <lineage>
        <taxon>Eukaryota</taxon>
        <taxon>Metazoa</taxon>
        <taxon>Ecdysozoa</taxon>
        <taxon>Nematoda</taxon>
        <taxon>Enoplea</taxon>
        <taxon>Dorylaimia</taxon>
        <taxon>Mermithida</taxon>
        <taxon>Mermithoidea</taxon>
        <taxon>Mermithidae</taxon>
        <taxon>Romanomermis</taxon>
    </lineage>
</organism>
<dbReference type="Proteomes" id="UP000887565">
    <property type="component" value="Unplaced"/>
</dbReference>
<dbReference type="GO" id="GO:0016197">
    <property type="term" value="P:endosomal transport"/>
    <property type="evidence" value="ECO:0007669"/>
    <property type="project" value="TreeGrafter"/>
</dbReference>
<dbReference type="GO" id="GO:0031901">
    <property type="term" value="C:early endosome membrane"/>
    <property type="evidence" value="ECO:0007669"/>
    <property type="project" value="TreeGrafter"/>
</dbReference>
<feature type="domain" description="Smad anchor for receptor activation-like C-terminal" evidence="1">
    <location>
        <begin position="2"/>
        <end position="271"/>
    </location>
</feature>
<dbReference type="WBParaSite" id="nRc.2.0.1.t33596-RA">
    <property type="protein sequence ID" value="nRc.2.0.1.t33596-RA"/>
    <property type="gene ID" value="nRc.2.0.1.g33596"/>
</dbReference>
<dbReference type="Gene3D" id="3.30.500.40">
    <property type="match status" value="1"/>
</dbReference>
<dbReference type="InterPro" id="IPR022557">
    <property type="entry name" value="SARA-like_C"/>
</dbReference>
<keyword evidence="2" id="KW-1185">Reference proteome</keyword>
<evidence type="ECO:0000313" key="2">
    <source>
        <dbReference type="Proteomes" id="UP000887565"/>
    </source>
</evidence>